<accession>A0A8C8DBS8</accession>
<reference evidence="3" key="1">
    <citation type="submission" date="2025-08" db="UniProtKB">
        <authorList>
            <consortium name="Ensembl"/>
        </authorList>
    </citation>
    <scope>IDENTIFICATION</scope>
</reference>
<dbReference type="SUPFAM" id="SSF52047">
    <property type="entry name" value="RNI-like"/>
    <property type="match status" value="1"/>
</dbReference>
<evidence type="ECO:0000313" key="4">
    <source>
        <dbReference type="Proteomes" id="UP000694383"/>
    </source>
</evidence>
<keyword evidence="2" id="KW-0677">Repeat</keyword>
<organism evidence="3 4">
    <name type="scientific">Oryzias sinensis</name>
    <name type="common">Chinese medaka</name>
    <dbReference type="NCBI Taxonomy" id="183150"/>
    <lineage>
        <taxon>Eukaryota</taxon>
        <taxon>Metazoa</taxon>
        <taxon>Chordata</taxon>
        <taxon>Craniata</taxon>
        <taxon>Vertebrata</taxon>
        <taxon>Euteleostomi</taxon>
        <taxon>Actinopterygii</taxon>
        <taxon>Neopterygii</taxon>
        <taxon>Teleostei</taxon>
        <taxon>Neoteleostei</taxon>
        <taxon>Acanthomorphata</taxon>
        <taxon>Ovalentaria</taxon>
        <taxon>Atherinomorphae</taxon>
        <taxon>Beloniformes</taxon>
        <taxon>Adrianichthyidae</taxon>
        <taxon>Oryziinae</taxon>
        <taxon>Oryzias</taxon>
    </lineage>
</organism>
<dbReference type="InterPro" id="IPR001611">
    <property type="entry name" value="Leu-rich_rpt"/>
</dbReference>
<evidence type="ECO:0000256" key="2">
    <source>
        <dbReference type="ARBA" id="ARBA00022737"/>
    </source>
</evidence>
<evidence type="ECO:0000313" key="3">
    <source>
        <dbReference type="Ensembl" id="ENSOSIP00000000881.1"/>
    </source>
</evidence>
<name>A0A8C8DBS8_9TELE</name>
<keyword evidence="4" id="KW-1185">Reference proteome</keyword>
<dbReference type="AlphaFoldDB" id="A0A8C8DBS8"/>
<dbReference type="InterPro" id="IPR051261">
    <property type="entry name" value="NLR"/>
</dbReference>
<proteinExistence type="predicted"/>
<reference evidence="3" key="2">
    <citation type="submission" date="2025-09" db="UniProtKB">
        <authorList>
            <consortium name="Ensembl"/>
        </authorList>
    </citation>
    <scope>IDENTIFICATION</scope>
</reference>
<dbReference type="InterPro" id="IPR032675">
    <property type="entry name" value="LRR_dom_sf"/>
</dbReference>
<dbReference type="Pfam" id="PF13516">
    <property type="entry name" value="LRR_6"/>
    <property type="match status" value="3"/>
</dbReference>
<sequence>PNTWTSSCTTAPEHTFLSDFRLICCSLSEISCEVLVSALKRNPSNLTELDLSWNNLQDSGVPHLRVFLESPDCRLQTLRLKSCSLSEISCEALVSALKKNPSNLTELDLSWNQNLQDSGILHLCGFLESPDCRLQTLRSDRCSLSEISCEALVSALKKNPSNQTELDLSWNDLQDSGVLHLCGFLESPDCRLQTLRSDSMFKLCSYQYDDKVVLIHSEQKCPDSDLQQHLPAAACSLRRSAEELLLFFLQLLVSCQLSADICAP</sequence>
<dbReference type="GeneTree" id="ENSGT01150000286911"/>
<protein>
    <submittedName>
        <fullName evidence="3">Uncharacterized protein</fullName>
    </submittedName>
</protein>
<dbReference type="PANTHER" id="PTHR24106">
    <property type="entry name" value="NACHT, LRR AND CARD DOMAINS-CONTAINING"/>
    <property type="match status" value="1"/>
</dbReference>
<evidence type="ECO:0000256" key="1">
    <source>
        <dbReference type="ARBA" id="ARBA00022614"/>
    </source>
</evidence>
<dbReference type="Ensembl" id="ENSOSIT00000000940.1">
    <property type="protein sequence ID" value="ENSOSIP00000000881.1"/>
    <property type="gene ID" value="ENSOSIG00000000488.1"/>
</dbReference>
<dbReference type="Proteomes" id="UP000694383">
    <property type="component" value="Unplaced"/>
</dbReference>
<dbReference type="PROSITE" id="PS51450">
    <property type="entry name" value="LRR"/>
    <property type="match status" value="1"/>
</dbReference>
<dbReference type="SMART" id="SM00368">
    <property type="entry name" value="LRR_RI"/>
    <property type="match status" value="6"/>
</dbReference>
<dbReference type="Gene3D" id="3.80.10.10">
    <property type="entry name" value="Ribonuclease Inhibitor"/>
    <property type="match status" value="1"/>
</dbReference>
<keyword evidence="1" id="KW-0433">Leucine-rich repeat</keyword>